<proteinExistence type="predicted"/>
<organism evidence="2 3">
    <name type="scientific">Alkalimarinus sediminis</name>
    <dbReference type="NCBI Taxonomy" id="1632866"/>
    <lineage>
        <taxon>Bacteria</taxon>
        <taxon>Pseudomonadati</taxon>
        <taxon>Pseudomonadota</taxon>
        <taxon>Gammaproteobacteria</taxon>
        <taxon>Alteromonadales</taxon>
        <taxon>Alteromonadaceae</taxon>
        <taxon>Alkalimarinus</taxon>
    </lineage>
</organism>
<protein>
    <submittedName>
        <fullName evidence="2">AsmA family protein</fullName>
    </submittedName>
</protein>
<dbReference type="InterPro" id="IPR052894">
    <property type="entry name" value="AsmA-related"/>
</dbReference>
<gene>
    <name evidence="2" type="ORF">NNL22_17540</name>
</gene>
<dbReference type="EMBL" id="CP101527">
    <property type="protein sequence ID" value="UZW74800.1"/>
    <property type="molecule type" value="Genomic_DNA"/>
</dbReference>
<dbReference type="InterPro" id="IPR007844">
    <property type="entry name" value="AsmA"/>
</dbReference>
<dbReference type="KEGG" id="asem:NNL22_17540"/>
<accession>A0A9E8HI67</accession>
<dbReference type="AlphaFoldDB" id="A0A9E8HI67"/>
<dbReference type="Proteomes" id="UP001164472">
    <property type="component" value="Chromosome"/>
</dbReference>
<feature type="domain" description="AsmA" evidence="1">
    <location>
        <begin position="24"/>
        <end position="150"/>
    </location>
</feature>
<dbReference type="Pfam" id="PF05170">
    <property type="entry name" value="AsmA"/>
    <property type="match status" value="1"/>
</dbReference>
<reference evidence="2" key="1">
    <citation type="submission" date="2022-07" db="EMBL/GenBank/DDBJ databases">
        <title>Alkalimarinus sp. nov., isolated from gut of a Alitta virens.</title>
        <authorList>
            <person name="Yang A.I."/>
            <person name="Shin N.-R."/>
        </authorList>
    </citation>
    <scope>NUCLEOTIDE SEQUENCE</scope>
    <source>
        <strain evidence="2">FA028</strain>
    </source>
</reference>
<name>A0A9E8HI67_9ALTE</name>
<evidence type="ECO:0000313" key="2">
    <source>
        <dbReference type="EMBL" id="UZW74800.1"/>
    </source>
</evidence>
<keyword evidence="3" id="KW-1185">Reference proteome</keyword>
<dbReference type="PANTHER" id="PTHR30441">
    <property type="entry name" value="DUF748 DOMAIN-CONTAINING PROTEIN"/>
    <property type="match status" value="1"/>
</dbReference>
<dbReference type="GO" id="GO:0005886">
    <property type="term" value="C:plasma membrane"/>
    <property type="evidence" value="ECO:0007669"/>
    <property type="project" value="TreeGrafter"/>
</dbReference>
<dbReference type="PANTHER" id="PTHR30441:SF8">
    <property type="entry name" value="DUF748 DOMAIN-CONTAINING PROTEIN"/>
    <property type="match status" value="1"/>
</dbReference>
<evidence type="ECO:0000259" key="1">
    <source>
        <dbReference type="Pfam" id="PF05170"/>
    </source>
</evidence>
<dbReference type="GO" id="GO:0090313">
    <property type="term" value="P:regulation of protein targeting to membrane"/>
    <property type="evidence" value="ECO:0007669"/>
    <property type="project" value="TreeGrafter"/>
</dbReference>
<evidence type="ECO:0000313" key="3">
    <source>
        <dbReference type="Proteomes" id="UP001164472"/>
    </source>
</evidence>
<dbReference type="RefSeq" id="WP_251810227.1">
    <property type="nucleotide sequence ID" value="NZ_CP101527.1"/>
</dbReference>
<sequence length="496" mass="54759">MNSGAKLISGATLTKGAALFIGKRIVQALLILLLALLLLVALAFAFNLTIKLTRFAPYISETIESTSGVNIHIDGEILFTLGSTTEVNIDGFRWQQRDSDKLPFLQFERGVFSFDFWSLFGRQISIEKIALSTVDLNLVIKKGMKLNIPELDLMALLEWINHRADELPPFIAEDIELKQASLTFLVPEKNLKGDLVFDHIDASWGWNSPLQLFGDGVLHDDDPYPISIALKGDPFKSLGVASKEWTTIFNIAGNQADIATTLTLTGEDAHALEEDEVALAKNRTYALAVEVNQLQYGKILSNLGVEGAGHGHLNAHIFLQGMLTNLDQPLVSSTGTIELAVWPSELRANPLDFWAINIINMLLIGLSEDSKVNCAVARFNLTDSILTSEALIFDTSRLRVYGSGNINLLSREIDIWIEAKAKQLQWLSKDVPVRLSGSIDNPKIELKKMGIFKSAVKSVVNFTLPLLPVLINDTMESDGSKDCLMSMQANRGRIKE</sequence>